<dbReference type="InterPro" id="IPR007210">
    <property type="entry name" value="ABC_Gly_betaine_transp_sub-bd"/>
</dbReference>
<evidence type="ECO:0000313" key="3">
    <source>
        <dbReference type="Proteomes" id="UP000539111"/>
    </source>
</evidence>
<reference evidence="2 3" key="1">
    <citation type="submission" date="2020-07" db="EMBL/GenBank/DDBJ databases">
        <title>Sequencing the genomes of 1000 actinobacteria strains.</title>
        <authorList>
            <person name="Klenk H.-P."/>
        </authorList>
    </citation>
    <scope>NUCLEOTIDE SEQUENCE [LARGE SCALE GENOMIC DNA]</scope>
    <source>
        <strain evidence="2 3">DSM 26341</strain>
    </source>
</reference>
<evidence type="ECO:0000259" key="1">
    <source>
        <dbReference type="Pfam" id="PF04069"/>
    </source>
</evidence>
<feature type="domain" description="ABC-type glycine betaine transport system substrate-binding" evidence="1">
    <location>
        <begin position="56"/>
        <end position="317"/>
    </location>
</feature>
<dbReference type="Pfam" id="PF04069">
    <property type="entry name" value="OpuAC"/>
    <property type="match status" value="1"/>
</dbReference>
<dbReference type="AlphaFoldDB" id="A0A7Z0ABH4"/>
<name>A0A7Z0ABH4_9MICO</name>
<sequence>MSEERDKATRLQKPPGTPVLSRRQLVRAAAIGVAGAVPLAVSGCAGATSTSKRGGMITIGTKEFTEEWVLGELYAQALEARGYQVQVKNNIGSTEIIDRALKAGRIDVYPEYTGVVLQVLAKRSKLPKTAHETYRQAKAFEERRGMTMLQPTPFQNKDAVAVTKDYAEKHHLKTVADLRKLGTIYFGEYPDNIESSTGYSGLVKTYHLPNVKVKSLNIGLQYKALEKGAIQAADVFTTDPQLARSNLVLLTEPKNLFGFQNVAPVVRKDVYHRHPAEVWHTLNAIDALLTVKAARAMNRAVAVNRLSPSQVAKKFLQVNQLL</sequence>
<dbReference type="CDD" id="cd13528">
    <property type="entry name" value="PBP2_osmoprotectants"/>
    <property type="match status" value="1"/>
</dbReference>
<dbReference type="Gene3D" id="3.40.190.120">
    <property type="entry name" value="Osmoprotection protein (prox), domain 2"/>
    <property type="match status" value="1"/>
</dbReference>
<dbReference type="PROSITE" id="PS51318">
    <property type="entry name" value="TAT"/>
    <property type="match status" value="1"/>
</dbReference>
<proteinExistence type="predicted"/>
<dbReference type="Gene3D" id="3.40.190.10">
    <property type="entry name" value="Periplasmic binding protein-like II"/>
    <property type="match status" value="1"/>
</dbReference>
<accession>A0A7Z0ABH4</accession>
<protein>
    <submittedName>
        <fullName evidence="2">Osmoprotectant transport system substrate-binding protein</fullName>
    </submittedName>
</protein>
<gene>
    <name evidence="2" type="ORF">BJY26_001371</name>
</gene>
<dbReference type="GO" id="GO:0022857">
    <property type="term" value="F:transmembrane transporter activity"/>
    <property type="evidence" value="ECO:0007669"/>
    <property type="project" value="InterPro"/>
</dbReference>
<evidence type="ECO:0000313" key="2">
    <source>
        <dbReference type="EMBL" id="NYI67065.1"/>
    </source>
</evidence>
<comment type="caution">
    <text evidence="2">The sequence shown here is derived from an EMBL/GenBank/DDBJ whole genome shotgun (WGS) entry which is preliminary data.</text>
</comment>
<keyword evidence="3" id="KW-1185">Reference proteome</keyword>
<dbReference type="Proteomes" id="UP000539111">
    <property type="component" value="Unassembled WGS sequence"/>
</dbReference>
<dbReference type="EMBL" id="JACBZP010000001">
    <property type="protein sequence ID" value="NYI67065.1"/>
    <property type="molecule type" value="Genomic_DNA"/>
</dbReference>
<dbReference type="GO" id="GO:0043190">
    <property type="term" value="C:ATP-binding cassette (ABC) transporter complex"/>
    <property type="evidence" value="ECO:0007669"/>
    <property type="project" value="InterPro"/>
</dbReference>
<organism evidence="2 3">
    <name type="scientific">Spelaeicoccus albus</name>
    <dbReference type="NCBI Taxonomy" id="1280376"/>
    <lineage>
        <taxon>Bacteria</taxon>
        <taxon>Bacillati</taxon>
        <taxon>Actinomycetota</taxon>
        <taxon>Actinomycetes</taxon>
        <taxon>Micrococcales</taxon>
        <taxon>Brevibacteriaceae</taxon>
        <taxon>Spelaeicoccus</taxon>
    </lineage>
</organism>
<dbReference type="SUPFAM" id="SSF53850">
    <property type="entry name" value="Periplasmic binding protein-like II"/>
    <property type="match status" value="1"/>
</dbReference>
<dbReference type="InterPro" id="IPR006311">
    <property type="entry name" value="TAT_signal"/>
</dbReference>